<keyword evidence="2" id="KW-1185">Reference proteome</keyword>
<evidence type="ECO:0008006" key="3">
    <source>
        <dbReference type="Google" id="ProtNLM"/>
    </source>
</evidence>
<gene>
    <name evidence="1" type="ORF">SAMN03159343_1754</name>
</gene>
<name>A0A1G4XY58_9ACTN</name>
<dbReference type="Proteomes" id="UP000198981">
    <property type="component" value="Unassembled WGS sequence"/>
</dbReference>
<dbReference type="Pfam" id="PF11209">
    <property type="entry name" value="LmeA"/>
    <property type="match status" value="1"/>
</dbReference>
<dbReference type="RefSeq" id="WP_092802280.1">
    <property type="nucleotide sequence ID" value="NZ_FMUH01000002.1"/>
</dbReference>
<dbReference type="EMBL" id="FMUH01000002">
    <property type="protein sequence ID" value="SCX46164.1"/>
    <property type="molecule type" value="Genomic_DNA"/>
</dbReference>
<reference evidence="2" key="1">
    <citation type="submission" date="2016-10" db="EMBL/GenBank/DDBJ databases">
        <authorList>
            <person name="Varghese N."/>
            <person name="Submissions S."/>
        </authorList>
    </citation>
    <scope>NUCLEOTIDE SEQUENCE [LARGE SCALE GENOMIC DNA]</scope>
    <source>
        <strain evidence="2">DSM 45722</strain>
    </source>
</reference>
<evidence type="ECO:0000313" key="1">
    <source>
        <dbReference type="EMBL" id="SCX46164.1"/>
    </source>
</evidence>
<protein>
    <recommendedName>
        <fullName evidence="3">DUF2993 domain-containing protein</fullName>
    </recommendedName>
</protein>
<accession>A0A1G4XY58</accession>
<organism evidence="1 2">
    <name type="scientific">Klenkia marina</name>
    <dbReference type="NCBI Taxonomy" id="1960309"/>
    <lineage>
        <taxon>Bacteria</taxon>
        <taxon>Bacillati</taxon>
        <taxon>Actinomycetota</taxon>
        <taxon>Actinomycetes</taxon>
        <taxon>Geodermatophilales</taxon>
        <taxon>Geodermatophilaceae</taxon>
        <taxon>Klenkia</taxon>
    </lineage>
</organism>
<dbReference type="STRING" id="1960309.SAMN03159343_1754"/>
<dbReference type="AlphaFoldDB" id="A0A1G4XY58"/>
<dbReference type="InterPro" id="IPR021373">
    <property type="entry name" value="DUF2993"/>
</dbReference>
<evidence type="ECO:0000313" key="2">
    <source>
        <dbReference type="Proteomes" id="UP000198981"/>
    </source>
</evidence>
<dbReference type="OrthoDB" id="3215846at2"/>
<proteinExistence type="predicted"/>
<sequence>MKGLLITVLVLLGLLVAADRVAVVVAEDQVAAQVAQQGGLAGEPDVDITGFPFLTQAVAGRYDDVRISLTADELGQPAGTGADVSLRGVQLPLSDVLGGRVQQLPVERVDGQASVPLDLLAAQLGGDTTLTREGDGLRITKTVEVLGQTVPLTATGTVTLDGQDLVVDVSSAAGAGIDVPDVVVEQAQDLLDFRYALPALPFGLQVTGLQVTDGGVDVTVAATDVVLQ</sequence>